<dbReference type="InterPro" id="IPR011011">
    <property type="entry name" value="Znf_FYVE_PHD"/>
</dbReference>
<name>A0ABR4C226_9HELO</name>
<evidence type="ECO:0000259" key="7">
    <source>
        <dbReference type="PROSITE" id="PS50016"/>
    </source>
</evidence>
<evidence type="ECO:0008006" key="11">
    <source>
        <dbReference type="Google" id="ProtNLM"/>
    </source>
</evidence>
<feature type="coiled-coil region" evidence="5">
    <location>
        <begin position="259"/>
        <end position="331"/>
    </location>
</feature>
<keyword evidence="10" id="KW-1185">Reference proteome</keyword>
<evidence type="ECO:0000313" key="10">
    <source>
        <dbReference type="Proteomes" id="UP001595075"/>
    </source>
</evidence>
<dbReference type="InterPro" id="IPR024934">
    <property type="entry name" value="Rubredoxin-like_dom"/>
</dbReference>
<dbReference type="InterPro" id="IPR013083">
    <property type="entry name" value="Znf_RING/FYVE/PHD"/>
</dbReference>
<dbReference type="PANTHER" id="PTHR24102:SF28">
    <property type="entry name" value="PHD-TYPE DOMAIN-CONTAINING PROTEIN"/>
    <property type="match status" value="1"/>
</dbReference>
<comment type="caution">
    <text evidence="9">The sequence shown here is derived from an EMBL/GenBank/DDBJ whole genome shotgun (WGS) entry which is preliminary data.</text>
</comment>
<evidence type="ECO:0000256" key="3">
    <source>
        <dbReference type="ARBA" id="ARBA00022833"/>
    </source>
</evidence>
<evidence type="ECO:0000313" key="9">
    <source>
        <dbReference type="EMBL" id="KAL2063954.1"/>
    </source>
</evidence>
<sequence>MDNDHLAVGGGDEEMHMYSAPVSGVSTSTDTHLSNLGWSLNPSVISNDLNVQYYDQSHLSPWDGGPWIWDDKHDDFCYVCGSSMELFQCQTCSTSYHASCMSPTVSPSEVPDFWFCPHCVDRELHIPHPLPTNDFNPSPPELSRNARQTGIPSETSYHKHSPLSKGNAHTPEPIAAESSRNRPNSELVPPATTAVSLSDKAGQKLPKPTAAKGNTARPRRSYSPPRKKSKYSAFSSEVDKALTVIHKELEASAKVGKTEAELRAKIRMLEQELRLKDGQITLAGRELEIAKRNGGDSAGLRIENEELKMQVSRLERLVESKDSELRDWRDRLKSMIGD</sequence>
<protein>
    <recommendedName>
        <fullName evidence="11">PHD-type domain-containing protein</fullName>
    </recommendedName>
</protein>
<evidence type="ECO:0000256" key="2">
    <source>
        <dbReference type="ARBA" id="ARBA00022771"/>
    </source>
</evidence>
<proteinExistence type="predicted"/>
<keyword evidence="2 4" id="KW-0863">Zinc-finger</keyword>
<evidence type="ECO:0000256" key="6">
    <source>
        <dbReference type="SAM" id="MobiDB-lite"/>
    </source>
</evidence>
<dbReference type="InterPro" id="IPR019786">
    <property type="entry name" value="Zinc_finger_PHD-type_CS"/>
</dbReference>
<feature type="domain" description="Rubredoxin-like" evidence="8">
    <location>
        <begin position="84"/>
        <end position="138"/>
    </location>
</feature>
<gene>
    <name evidence="9" type="ORF">VTL71DRAFT_4448</name>
</gene>
<dbReference type="Pfam" id="PF00628">
    <property type="entry name" value="PHD"/>
    <property type="match status" value="1"/>
</dbReference>
<accession>A0ABR4C226</accession>
<dbReference type="PANTHER" id="PTHR24102">
    <property type="entry name" value="PHD FINGER PROTEIN"/>
    <property type="match status" value="1"/>
</dbReference>
<dbReference type="CDD" id="cd15489">
    <property type="entry name" value="PHD_SF"/>
    <property type="match status" value="1"/>
</dbReference>
<dbReference type="Gene3D" id="3.30.40.10">
    <property type="entry name" value="Zinc/RING finger domain, C3HC4 (zinc finger)"/>
    <property type="match status" value="1"/>
</dbReference>
<dbReference type="PROSITE" id="PS01359">
    <property type="entry name" value="ZF_PHD_1"/>
    <property type="match status" value="1"/>
</dbReference>
<evidence type="ECO:0000256" key="1">
    <source>
        <dbReference type="ARBA" id="ARBA00022723"/>
    </source>
</evidence>
<feature type="domain" description="PHD-type" evidence="7">
    <location>
        <begin position="74"/>
        <end position="122"/>
    </location>
</feature>
<dbReference type="SUPFAM" id="SSF57903">
    <property type="entry name" value="FYVE/PHD zinc finger"/>
    <property type="match status" value="1"/>
</dbReference>
<dbReference type="PROSITE" id="PS50903">
    <property type="entry name" value="RUBREDOXIN_LIKE"/>
    <property type="match status" value="1"/>
</dbReference>
<reference evidence="9 10" key="1">
    <citation type="journal article" date="2024" name="Commun. Biol.">
        <title>Comparative genomic analysis of thermophilic fungi reveals convergent evolutionary adaptations and gene losses.</title>
        <authorList>
            <person name="Steindorff A.S."/>
            <person name="Aguilar-Pontes M.V."/>
            <person name="Robinson A.J."/>
            <person name="Andreopoulos B."/>
            <person name="LaButti K."/>
            <person name="Kuo A."/>
            <person name="Mondo S."/>
            <person name="Riley R."/>
            <person name="Otillar R."/>
            <person name="Haridas S."/>
            <person name="Lipzen A."/>
            <person name="Grimwood J."/>
            <person name="Schmutz J."/>
            <person name="Clum A."/>
            <person name="Reid I.D."/>
            <person name="Moisan M.C."/>
            <person name="Butler G."/>
            <person name="Nguyen T.T.M."/>
            <person name="Dewar K."/>
            <person name="Conant G."/>
            <person name="Drula E."/>
            <person name="Henrissat B."/>
            <person name="Hansel C."/>
            <person name="Singer S."/>
            <person name="Hutchinson M.I."/>
            <person name="de Vries R.P."/>
            <person name="Natvig D.O."/>
            <person name="Powell A.J."/>
            <person name="Tsang A."/>
            <person name="Grigoriev I.V."/>
        </authorList>
    </citation>
    <scope>NUCLEOTIDE SEQUENCE [LARGE SCALE GENOMIC DNA]</scope>
    <source>
        <strain evidence="9 10">CBS 494.80</strain>
    </source>
</reference>
<feature type="compositionally biased region" description="Polar residues" evidence="6">
    <location>
        <begin position="145"/>
        <end position="155"/>
    </location>
</feature>
<dbReference type="InterPro" id="IPR001965">
    <property type="entry name" value="Znf_PHD"/>
</dbReference>
<feature type="compositionally biased region" description="Basic residues" evidence="6">
    <location>
        <begin position="217"/>
        <end position="230"/>
    </location>
</feature>
<dbReference type="Proteomes" id="UP001595075">
    <property type="component" value="Unassembled WGS sequence"/>
</dbReference>
<dbReference type="SMART" id="SM00249">
    <property type="entry name" value="PHD"/>
    <property type="match status" value="1"/>
</dbReference>
<dbReference type="InterPro" id="IPR019787">
    <property type="entry name" value="Znf_PHD-finger"/>
</dbReference>
<organism evidence="9 10">
    <name type="scientific">Oculimacula yallundae</name>
    <dbReference type="NCBI Taxonomy" id="86028"/>
    <lineage>
        <taxon>Eukaryota</taxon>
        <taxon>Fungi</taxon>
        <taxon>Dikarya</taxon>
        <taxon>Ascomycota</taxon>
        <taxon>Pezizomycotina</taxon>
        <taxon>Leotiomycetes</taxon>
        <taxon>Helotiales</taxon>
        <taxon>Ploettnerulaceae</taxon>
        <taxon>Oculimacula</taxon>
    </lineage>
</organism>
<keyword evidence="5" id="KW-0175">Coiled coil</keyword>
<keyword evidence="3" id="KW-0862">Zinc</keyword>
<dbReference type="PROSITE" id="PS50016">
    <property type="entry name" value="ZF_PHD_2"/>
    <property type="match status" value="1"/>
</dbReference>
<keyword evidence="1" id="KW-0479">Metal-binding</keyword>
<evidence type="ECO:0000259" key="8">
    <source>
        <dbReference type="PROSITE" id="PS50903"/>
    </source>
</evidence>
<evidence type="ECO:0000256" key="4">
    <source>
        <dbReference type="PROSITE-ProRule" id="PRU00146"/>
    </source>
</evidence>
<evidence type="ECO:0000256" key="5">
    <source>
        <dbReference type="SAM" id="Coils"/>
    </source>
</evidence>
<feature type="region of interest" description="Disordered" evidence="6">
    <location>
        <begin position="130"/>
        <end position="231"/>
    </location>
</feature>
<dbReference type="EMBL" id="JAZHXI010000014">
    <property type="protein sequence ID" value="KAL2063954.1"/>
    <property type="molecule type" value="Genomic_DNA"/>
</dbReference>